<evidence type="ECO:0000256" key="1">
    <source>
        <dbReference type="SAM" id="Phobius"/>
    </source>
</evidence>
<feature type="non-terminal residue" evidence="4">
    <location>
        <position position="341"/>
    </location>
</feature>
<reference evidence="4" key="1">
    <citation type="submission" date="2021-06" db="EMBL/GenBank/DDBJ databases">
        <authorList>
            <person name="Kallberg Y."/>
            <person name="Tangrot J."/>
            <person name="Rosling A."/>
        </authorList>
    </citation>
    <scope>NUCLEOTIDE SEQUENCE</scope>
    <source>
        <strain evidence="4">CL551</strain>
    </source>
</reference>
<dbReference type="Pfam" id="PF14703">
    <property type="entry name" value="PHM7_cyt"/>
    <property type="match status" value="1"/>
</dbReference>
<feature type="transmembrane region" description="Helical" evidence="1">
    <location>
        <begin position="24"/>
        <end position="46"/>
    </location>
</feature>
<sequence length="341" mass="40141">STVLDRVGLDATVLLAFFKMSYKLFAFCGLFSLIVLSPIKFSIYYSKHEDFLNDPVETPVDLPEHSLLLVSYVLFTWVFSLATFYFTFYNYREFSKVRHRYYCKWKNSITTKTVMVTVIPRELQKDEALKEFYESLNLGPVKEAVVYKNVRKLRHALEKREYYLRKLEEAYAEFFGNPCFYPDYDPDEVHREFEQNKTINLSRFQAKRRKIKTGFLGIFGEEVDKIEYYTNLFNQCDKMVERGRHGSYNSASVGFVTFESITSAQMAAQILMRPEPYHCNTVLAPEPRDVYWRNLTIRQREMLFRSIIVNVATVIVVIFWSVIFTFISSILSLEALTKTLP</sequence>
<keyword evidence="5" id="KW-1185">Reference proteome</keyword>
<dbReference type="GO" id="GO:0005227">
    <property type="term" value="F:calcium-activated cation channel activity"/>
    <property type="evidence" value="ECO:0007669"/>
    <property type="project" value="InterPro"/>
</dbReference>
<dbReference type="EMBL" id="CAJVPV010040552">
    <property type="protein sequence ID" value="CAG8760475.1"/>
    <property type="molecule type" value="Genomic_DNA"/>
</dbReference>
<organism evidence="4 5">
    <name type="scientific">Acaulospora morrowiae</name>
    <dbReference type="NCBI Taxonomy" id="94023"/>
    <lineage>
        <taxon>Eukaryota</taxon>
        <taxon>Fungi</taxon>
        <taxon>Fungi incertae sedis</taxon>
        <taxon>Mucoromycota</taxon>
        <taxon>Glomeromycotina</taxon>
        <taxon>Glomeromycetes</taxon>
        <taxon>Diversisporales</taxon>
        <taxon>Acaulosporaceae</taxon>
        <taxon>Acaulospora</taxon>
    </lineage>
</organism>
<feature type="transmembrane region" description="Helical" evidence="1">
    <location>
        <begin position="66"/>
        <end position="91"/>
    </location>
</feature>
<feature type="domain" description="CSC1/OSCA1-like N-terminal transmembrane" evidence="2">
    <location>
        <begin position="2"/>
        <end position="89"/>
    </location>
</feature>
<proteinExistence type="predicted"/>
<keyword evidence="1" id="KW-0812">Transmembrane</keyword>
<dbReference type="InterPro" id="IPR045122">
    <property type="entry name" value="Csc1-like"/>
</dbReference>
<dbReference type="InterPro" id="IPR027815">
    <property type="entry name" value="CSC1/OSCA1-like_cyt"/>
</dbReference>
<comment type="caution">
    <text evidence="4">The sequence shown here is derived from an EMBL/GenBank/DDBJ whole genome shotgun (WGS) entry which is preliminary data.</text>
</comment>
<feature type="non-terminal residue" evidence="4">
    <location>
        <position position="1"/>
    </location>
</feature>
<keyword evidence="1" id="KW-1133">Transmembrane helix</keyword>
<name>A0A9N9NVD0_9GLOM</name>
<evidence type="ECO:0000313" key="4">
    <source>
        <dbReference type="EMBL" id="CAG8760475.1"/>
    </source>
</evidence>
<dbReference type="OrthoDB" id="1689567at2759"/>
<dbReference type="PANTHER" id="PTHR13018:SF5">
    <property type="entry name" value="RE44586P"/>
    <property type="match status" value="1"/>
</dbReference>
<dbReference type="PANTHER" id="PTHR13018">
    <property type="entry name" value="PROBABLE MEMBRANE PROTEIN DUF221-RELATED"/>
    <property type="match status" value="1"/>
</dbReference>
<evidence type="ECO:0000259" key="3">
    <source>
        <dbReference type="Pfam" id="PF14703"/>
    </source>
</evidence>
<protein>
    <submittedName>
        <fullName evidence="4">13556_t:CDS:1</fullName>
    </submittedName>
</protein>
<dbReference type="Proteomes" id="UP000789342">
    <property type="component" value="Unassembled WGS sequence"/>
</dbReference>
<dbReference type="Pfam" id="PF13967">
    <property type="entry name" value="RSN1_TM"/>
    <property type="match status" value="1"/>
</dbReference>
<feature type="transmembrane region" description="Helical" evidence="1">
    <location>
        <begin position="307"/>
        <end position="331"/>
    </location>
</feature>
<dbReference type="GO" id="GO:0005886">
    <property type="term" value="C:plasma membrane"/>
    <property type="evidence" value="ECO:0007669"/>
    <property type="project" value="TreeGrafter"/>
</dbReference>
<evidence type="ECO:0000313" key="5">
    <source>
        <dbReference type="Proteomes" id="UP000789342"/>
    </source>
</evidence>
<feature type="domain" description="CSC1/OSCA1-like cytosolic" evidence="3">
    <location>
        <begin position="112"/>
        <end position="294"/>
    </location>
</feature>
<keyword evidence="1" id="KW-0472">Membrane</keyword>
<evidence type="ECO:0000259" key="2">
    <source>
        <dbReference type="Pfam" id="PF13967"/>
    </source>
</evidence>
<dbReference type="InterPro" id="IPR032880">
    <property type="entry name" value="CSC1/OSCA1-like_N"/>
</dbReference>
<dbReference type="AlphaFoldDB" id="A0A9N9NVD0"/>
<gene>
    <name evidence="4" type="ORF">AMORRO_LOCUS15877</name>
</gene>
<accession>A0A9N9NVD0</accession>